<gene>
    <name evidence="1" type="ORF">LTS18_009264</name>
</gene>
<keyword evidence="2" id="KW-1185">Reference proteome</keyword>
<organism evidence="1 2">
    <name type="scientific">Coniosporium uncinatum</name>
    <dbReference type="NCBI Taxonomy" id="93489"/>
    <lineage>
        <taxon>Eukaryota</taxon>
        <taxon>Fungi</taxon>
        <taxon>Dikarya</taxon>
        <taxon>Ascomycota</taxon>
        <taxon>Pezizomycotina</taxon>
        <taxon>Dothideomycetes</taxon>
        <taxon>Dothideomycetes incertae sedis</taxon>
        <taxon>Coniosporium</taxon>
    </lineage>
</organism>
<accession>A0ACC3DDF2</accession>
<evidence type="ECO:0000313" key="2">
    <source>
        <dbReference type="Proteomes" id="UP001186974"/>
    </source>
</evidence>
<protein>
    <submittedName>
        <fullName evidence="1">Uncharacterized protein</fullName>
    </submittedName>
</protein>
<dbReference type="Proteomes" id="UP001186974">
    <property type="component" value="Unassembled WGS sequence"/>
</dbReference>
<sequence length="370" mass="42177">MNMAEHAKERSDLVIAIIREGSICNTDNSFAVSKPTYWANLDPSVNVSFYHIETRARHALLVRMRQAGKRLTDVELAWLAAVEEGCDPLGASQDYRLRFEFFSLWYTSAGCLFREWTRSIHTLDKAVKLAKKQHAGATLPELLVKSVEAHMYITGSQEFFHRLHPDFETYRYAPPQAPPKVIYGEIPSTSFRKHLQFSKDRKKKSDGWPMCFEELEELVRKVAEDKSDNNGNEFSANYVGPELDIIGMSTGARVLLLSRKNERLPVIEPRLLRIVSGLGDVSTTVAGDSEVDSQKPEHPIVTDDAVRYDTKSVLVWDEQQPLEDIARAEMHLKKRTTLRSGWLWHNFLAELQDPKNKKEPHALMAEEGVV</sequence>
<name>A0ACC3DDF2_9PEZI</name>
<comment type="caution">
    <text evidence="1">The sequence shown here is derived from an EMBL/GenBank/DDBJ whole genome shotgun (WGS) entry which is preliminary data.</text>
</comment>
<evidence type="ECO:0000313" key="1">
    <source>
        <dbReference type="EMBL" id="KAK3065421.1"/>
    </source>
</evidence>
<dbReference type="EMBL" id="JAWDJW010006336">
    <property type="protein sequence ID" value="KAK3065421.1"/>
    <property type="molecule type" value="Genomic_DNA"/>
</dbReference>
<reference evidence="1" key="1">
    <citation type="submission" date="2024-09" db="EMBL/GenBank/DDBJ databases">
        <title>Black Yeasts Isolated from many extreme environments.</title>
        <authorList>
            <person name="Coleine C."/>
            <person name="Stajich J.E."/>
            <person name="Selbmann L."/>
        </authorList>
    </citation>
    <scope>NUCLEOTIDE SEQUENCE</scope>
    <source>
        <strain evidence="1">CCFEE 5737</strain>
    </source>
</reference>
<proteinExistence type="predicted"/>